<accession>A0A1A3CQ64</accession>
<dbReference type="OrthoDB" id="4753732at2"/>
<dbReference type="AlphaFoldDB" id="A0A1A3CQ64"/>
<evidence type="ECO:0000313" key="3">
    <source>
        <dbReference type="EMBL" id="OBI88086.1"/>
    </source>
</evidence>
<evidence type="ECO:0000313" key="4">
    <source>
        <dbReference type="Proteomes" id="UP000093795"/>
    </source>
</evidence>
<protein>
    <recommendedName>
        <fullName evidence="2">PE domain-containing protein</fullName>
    </recommendedName>
</protein>
<feature type="domain" description="PE" evidence="2">
    <location>
        <begin position="7"/>
        <end position="92"/>
    </location>
</feature>
<dbReference type="EMBL" id="LZKQ01000075">
    <property type="protein sequence ID" value="OBI88086.1"/>
    <property type="molecule type" value="Genomic_DNA"/>
</dbReference>
<dbReference type="InterPro" id="IPR038332">
    <property type="entry name" value="PPE_sf"/>
</dbReference>
<evidence type="ECO:0000256" key="1">
    <source>
        <dbReference type="SAM" id="Phobius"/>
    </source>
</evidence>
<comment type="caution">
    <text evidence="3">The sequence shown here is derived from an EMBL/GenBank/DDBJ whole genome shotgun (WGS) entry which is preliminary data.</text>
</comment>
<organism evidence="3 4">
    <name type="scientific">Mycobacterium asiaticum</name>
    <dbReference type="NCBI Taxonomy" id="1790"/>
    <lineage>
        <taxon>Bacteria</taxon>
        <taxon>Bacillati</taxon>
        <taxon>Actinomycetota</taxon>
        <taxon>Actinomycetes</taxon>
        <taxon>Mycobacteriales</taxon>
        <taxon>Mycobacteriaceae</taxon>
        <taxon>Mycobacterium</taxon>
    </lineage>
</organism>
<dbReference type="STRING" id="1790.A5645_15390"/>
<keyword evidence="1" id="KW-0812">Transmembrane</keyword>
<dbReference type="InterPro" id="IPR000084">
    <property type="entry name" value="PE-PGRS_N"/>
</dbReference>
<dbReference type="Pfam" id="PF00934">
    <property type="entry name" value="PE"/>
    <property type="match status" value="1"/>
</dbReference>
<reference evidence="3 4" key="1">
    <citation type="submission" date="2016-06" db="EMBL/GenBank/DDBJ databases">
        <authorList>
            <person name="Kjaerup R.B."/>
            <person name="Dalgaard T.S."/>
            <person name="Juul-Madsen H.R."/>
        </authorList>
    </citation>
    <scope>NUCLEOTIDE SEQUENCE [LARGE SCALE GENOMIC DNA]</scope>
    <source>
        <strain evidence="3 4">1081914.2</strain>
    </source>
</reference>
<keyword evidence="1" id="KW-1133">Transmembrane helix</keyword>
<evidence type="ECO:0000259" key="2">
    <source>
        <dbReference type="Pfam" id="PF00934"/>
    </source>
</evidence>
<name>A0A1A3CQ64_MYCAS</name>
<gene>
    <name evidence="3" type="ORF">A9X01_15630</name>
</gene>
<keyword evidence="1" id="KW-0472">Membrane</keyword>
<proteinExistence type="predicted"/>
<sequence length="155" mass="15881">MVAMSAVVAVPELIAAAADKLAAIDSTLSGAVPIQAIAPAAADEVSQGIAHLFSQHAQDYQKVADHAAAYSQQFLQHLSAAARAYAGADAANAAVLGTAAVGLPSFDSLVDTVTTLFFQVAAAAYYLLFPILLPAIFLALALWLPLAFLGSIFPV</sequence>
<dbReference type="Gene3D" id="1.10.287.850">
    <property type="entry name" value="HP0062-like domain"/>
    <property type="match status" value="1"/>
</dbReference>
<dbReference type="SUPFAM" id="SSF140459">
    <property type="entry name" value="PE/PPE dimer-like"/>
    <property type="match status" value="1"/>
</dbReference>
<dbReference type="Proteomes" id="UP000093795">
    <property type="component" value="Unassembled WGS sequence"/>
</dbReference>
<feature type="transmembrane region" description="Helical" evidence="1">
    <location>
        <begin position="125"/>
        <end position="153"/>
    </location>
</feature>